<organism evidence="1 2">
    <name type="scientific">Paenibacillus eucommiae</name>
    <dbReference type="NCBI Taxonomy" id="1355755"/>
    <lineage>
        <taxon>Bacteria</taxon>
        <taxon>Bacillati</taxon>
        <taxon>Bacillota</taxon>
        <taxon>Bacilli</taxon>
        <taxon>Bacillales</taxon>
        <taxon>Paenibacillaceae</taxon>
        <taxon>Paenibacillus</taxon>
    </lineage>
</organism>
<dbReference type="Gene3D" id="3.20.20.80">
    <property type="entry name" value="Glycosidases"/>
    <property type="match status" value="1"/>
</dbReference>
<evidence type="ECO:0000313" key="2">
    <source>
        <dbReference type="Proteomes" id="UP001519287"/>
    </source>
</evidence>
<keyword evidence="2" id="KW-1185">Reference proteome</keyword>
<evidence type="ECO:0000313" key="1">
    <source>
        <dbReference type="EMBL" id="MBP1991746.1"/>
    </source>
</evidence>
<dbReference type="RefSeq" id="WP_209972479.1">
    <property type="nucleotide sequence ID" value="NZ_JAGGLB010000010.1"/>
</dbReference>
<dbReference type="Pfam" id="PF18952">
    <property type="entry name" value="DUF5696"/>
    <property type="match status" value="1"/>
</dbReference>
<reference evidence="1 2" key="1">
    <citation type="submission" date="2021-03" db="EMBL/GenBank/DDBJ databases">
        <title>Genomic Encyclopedia of Type Strains, Phase IV (KMG-IV): sequencing the most valuable type-strain genomes for metagenomic binning, comparative biology and taxonomic classification.</title>
        <authorList>
            <person name="Goeker M."/>
        </authorList>
    </citation>
    <scope>NUCLEOTIDE SEQUENCE [LARGE SCALE GENOMIC DNA]</scope>
    <source>
        <strain evidence="1 2">DSM 26048</strain>
    </source>
</reference>
<proteinExistence type="predicted"/>
<name>A0ABS4IVX5_9BACL</name>
<accession>A0ABS4IVX5</accession>
<dbReference type="InterPro" id="IPR043751">
    <property type="entry name" value="DUF5696"/>
</dbReference>
<sequence length="770" mass="85767">MINKVIKVIHIMNRKTIIGLAWLLVILCIGSWLILRIGLADGSAVTFHYDSSMGRPAGLPIGDELPPGKGLQTFAEDGQWVFSADLDSQLFQVRDKRSGVVWSSSPVPEALTATNQTASQIAGSPILLSYTTQFKDILTTSLLTEDVTWKSFKMEGGVQIYYELPRLQLAFTVEYTLRDGGLHVRLPEDGISEGGAAAITSLELFPMFEAAKQGEKGYVVVPDGSGALMYFDRPHTFINRGYEKWIYGVDPVFDFSRTPPIGERLTLPLLGMVKENGGYVQTILKGAEDAKIVINPPGVYNVDYYRGGMEFALRKTYATKLSKAGSDVLLVEKERIRSDREIRFDFLAGSRVGYPQLAEIVRERLMSSDMSPDTSLGLEQTSEGDPYNAPLIRLLMGTEKREDGLSGSLVITTTFNEGGVIMDELLQAGVEKLTVGLKGWQQAGAYGDTHHSVKPDARFGGEKGLNRLLQQAEQLGVAIALEDNETDIYSPRKSKVDMRSQVVRKPDGSLYTHLPLGPTGSYRTEPSWYLLNAAAAEHMRGPKLDAYEELGVPTVNLQRTGDTLSSDYNRKNPLRRNQWAIHEQQALSDIRSRLGSVGVFYGYLYAAKEADRIIDIPISTSPDDLLDEQIPFLQLVYHGSLTYYASPVNRSENPQMQLLRAIEYGAIPSFELTYRPTVELRDTYEDRLFSGEYSEWMADVQKAYSMWDSALKDVYKHQMTDHREMAEGVYRTTYEDGTSIWVNYGSLLYDSNGAVVKPMSFAVYKGGEGL</sequence>
<comment type="caution">
    <text evidence="1">The sequence shown here is derived from an EMBL/GenBank/DDBJ whole genome shotgun (WGS) entry which is preliminary data.</text>
</comment>
<dbReference type="EMBL" id="JAGGLB010000010">
    <property type="protein sequence ID" value="MBP1991746.1"/>
    <property type="molecule type" value="Genomic_DNA"/>
</dbReference>
<protein>
    <submittedName>
        <fullName evidence="1">Uncharacterized protein</fullName>
    </submittedName>
</protein>
<gene>
    <name evidence="1" type="ORF">J2Z66_003353</name>
</gene>
<dbReference type="Proteomes" id="UP001519287">
    <property type="component" value="Unassembled WGS sequence"/>
</dbReference>